<dbReference type="EMBL" id="AOGK01000001">
    <property type="protein sequence ID" value="MDG5973675.1"/>
    <property type="molecule type" value="Genomic_DNA"/>
</dbReference>
<evidence type="ECO:0000313" key="1">
    <source>
        <dbReference type="EMBL" id="MDG5973675.1"/>
    </source>
</evidence>
<accession>A0A9X4NM29</accession>
<proteinExistence type="predicted"/>
<gene>
    <name evidence="1" type="ORF">H010_00340</name>
</gene>
<keyword evidence="2" id="KW-1185">Reference proteome</keyword>
<dbReference type="AlphaFoldDB" id="A0A9X4NM29"/>
<evidence type="ECO:0000313" key="2">
    <source>
        <dbReference type="Proteomes" id="UP001152876"/>
    </source>
</evidence>
<sequence length="219" mass="24554">MFERFQNLLRAGSDGLSTDAVQSWSEARSLNFTHMPEGGFALGGMLLGRPLRVEYGPPARPFIRGREISARAELALDTAATVVLMNRHLKLQLTEQAHRFYEQVTDELQTVTEPLPEEMRWVSMYRDLGWEGPDPAFWARYAVLADAADTARYWVDDAMVARLMAWPEGGVDAQTPVLLMLMRGKTYLRMQVPGKNPTGSVLHALELFEQACAQAMALP</sequence>
<reference evidence="1" key="1">
    <citation type="submission" date="2013-01" db="EMBL/GenBank/DDBJ databases">
        <title>Genome draft of Hydrogenophaga taeniospiralis 2K1.</title>
        <authorList>
            <person name="Gomila M."/>
            <person name="Lalucat J."/>
        </authorList>
    </citation>
    <scope>NUCLEOTIDE SEQUENCE</scope>
    <source>
        <strain evidence="1">CCUG 15921</strain>
    </source>
</reference>
<comment type="caution">
    <text evidence="1">The sequence shown here is derived from an EMBL/GenBank/DDBJ whole genome shotgun (WGS) entry which is preliminary data.</text>
</comment>
<name>A0A9X4NM29_9BURK</name>
<dbReference type="Proteomes" id="UP001152876">
    <property type="component" value="Unassembled WGS sequence"/>
</dbReference>
<organism evidence="1 2">
    <name type="scientific">Hydrogenophaga taeniospiralis CCUG 15921</name>
    <dbReference type="NCBI Taxonomy" id="1281780"/>
    <lineage>
        <taxon>Bacteria</taxon>
        <taxon>Pseudomonadati</taxon>
        <taxon>Pseudomonadota</taxon>
        <taxon>Betaproteobacteria</taxon>
        <taxon>Burkholderiales</taxon>
        <taxon>Comamonadaceae</taxon>
        <taxon>Hydrogenophaga</taxon>
    </lineage>
</organism>
<protein>
    <submittedName>
        <fullName evidence="1">Uncharacterized protein</fullName>
    </submittedName>
</protein>